<feature type="domain" description="Carboxylesterase type B" evidence="2">
    <location>
        <begin position="41"/>
        <end position="374"/>
    </location>
</feature>
<dbReference type="AlphaFoldDB" id="A0A6A6U5L8"/>
<proteinExistence type="predicted"/>
<keyword evidence="1" id="KW-0732">Signal</keyword>
<keyword evidence="3" id="KW-0378">Hydrolase</keyword>
<sequence length="450" mass="48424">MRSFPLILLAGNGAALATSNHISSIAPLPELKLPYGTWQATAYDEDTDTYIFKNIRFAAPPVGQLRFAKPAPPLLIEGVQTGKIGNDCISTTGWAFGAGSLGNLVNSVIPGAEDCLFLDVFVPKRAFLEGAAAKLPGNKQQVYDGLAIVKQSNGSLIYVSGNYRLGALGFLGGKTAEENNMTNLGLWDQRAALEWTNKYISLVGGDPENVSCWGESAGAGSVMLHLTAFGGKQDPLFKRAVIASPFLEPRTDRNGILEANFRTFEAGAGCAGKGVACLRTASLRNLENGSNAVFKASPDRAFAFGPIPDGQWMRQLPALEFQSGNHWKNLESLIVSHVSNEADIFIPTSVTSNAKWQEYLTQWYPDQYSRMGGQHGVDVLATYIGTKTGLSAAQNADKAFPAFAKAYQSYLLSQAKTGDPNMYRLKSGPSPTIPLEKVSFLQPDEEVTVL</sequence>
<feature type="signal peptide" evidence="1">
    <location>
        <begin position="1"/>
        <end position="17"/>
    </location>
</feature>
<dbReference type="Pfam" id="PF00135">
    <property type="entry name" value="COesterase"/>
    <property type="match status" value="1"/>
</dbReference>
<name>A0A6A6U5L8_9PEZI</name>
<dbReference type="InterPro" id="IPR029058">
    <property type="entry name" value="AB_hydrolase_fold"/>
</dbReference>
<dbReference type="PANTHER" id="PTHR11559">
    <property type="entry name" value="CARBOXYLESTERASE"/>
    <property type="match status" value="1"/>
</dbReference>
<organism evidence="3 4">
    <name type="scientific">Microthyrium microscopicum</name>
    <dbReference type="NCBI Taxonomy" id="703497"/>
    <lineage>
        <taxon>Eukaryota</taxon>
        <taxon>Fungi</taxon>
        <taxon>Dikarya</taxon>
        <taxon>Ascomycota</taxon>
        <taxon>Pezizomycotina</taxon>
        <taxon>Dothideomycetes</taxon>
        <taxon>Dothideomycetes incertae sedis</taxon>
        <taxon>Microthyriales</taxon>
        <taxon>Microthyriaceae</taxon>
        <taxon>Microthyrium</taxon>
    </lineage>
</organism>
<dbReference type="InterPro" id="IPR019819">
    <property type="entry name" value="Carboxylesterase_B_CS"/>
</dbReference>
<dbReference type="InterPro" id="IPR050309">
    <property type="entry name" value="Type-B_Carboxylest/Lipase"/>
</dbReference>
<dbReference type="SUPFAM" id="SSF53474">
    <property type="entry name" value="alpha/beta-Hydrolases"/>
    <property type="match status" value="1"/>
</dbReference>
<dbReference type="Gene3D" id="3.40.50.1820">
    <property type="entry name" value="alpha/beta hydrolase"/>
    <property type="match status" value="1"/>
</dbReference>
<feature type="chain" id="PRO_5025411996" evidence="1">
    <location>
        <begin position="18"/>
        <end position="450"/>
    </location>
</feature>
<evidence type="ECO:0000313" key="4">
    <source>
        <dbReference type="Proteomes" id="UP000799302"/>
    </source>
</evidence>
<dbReference type="Proteomes" id="UP000799302">
    <property type="component" value="Unassembled WGS sequence"/>
</dbReference>
<gene>
    <name evidence="3" type="ORF">BT63DRAFT_416643</name>
</gene>
<dbReference type="GO" id="GO:0016787">
    <property type="term" value="F:hydrolase activity"/>
    <property type="evidence" value="ECO:0007669"/>
    <property type="project" value="UniProtKB-KW"/>
</dbReference>
<dbReference type="OrthoDB" id="408631at2759"/>
<keyword evidence="4" id="KW-1185">Reference proteome</keyword>
<dbReference type="EMBL" id="MU004239">
    <property type="protein sequence ID" value="KAF2666244.1"/>
    <property type="molecule type" value="Genomic_DNA"/>
</dbReference>
<reference evidence="3" key="1">
    <citation type="journal article" date="2020" name="Stud. Mycol.">
        <title>101 Dothideomycetes genomes: a test case for predicting lifestyles and emergence of pathogens.</title>
        <authorList>
            <person name="Haridas S."/>
            <person name="Albert R."/>
            <person name="Binder M."/>
            <person name="Bloem J."/>
            <person name="Labutti K."/>
            <person name="Salamov A."/>
            <person name="Andreopoulos B."/>
            <person name="Baker S."/>
            <person name="Barry K."/>
            <person name="Bills G."/>
            <person name="Bluhm B."/>
            <person name="Cannon C."/>
            <person name="Castanera R."/>
            <person name="Culley D."/>
            <person name="Daum C."/>
            <person name="Ezra D."/>
            <person name="Gonzalez J."/>
            <person name="Henrissat B."/>
            <person name="Kuo A."/>
            <person name="Liang C."/>
            <person name="Lipzen A."/>
            <person name="Lutzoni F."/>
            <person name="Magnuson J."/>
            <person name="Mondo S."/>
            <person name="Nolan M."/>
            <person name="Ohm R."/>
            <person name="Pangilinan J."/>
            <person name="Park H.-J."/>
            <person name="Ramirez L."/>
            <person name="Alfaro M."/>
            <person name="Sun H."/>
            <person name="Tritt A."/>
            <person name="Yoshinaga Y."/>
            <person name="Zwiers L.-H."/>
            <person name="Turgeon B."/>
            <person name="Goodwin S."/>
            <person name="Spatafora J."/>
            <person name="Crous P."/>
            <person name="Grigoriev I."/>
        </authorList>
    </citation>
    <scope>NUCLEOTIDE SEQUENCE</scope>
    <source>
        <strain evidence="3">CBS 115976</strain>
    </source>
</reference>
<evidence type="ECO:0000313" key="3">
    <source>
        <dbReference type="EMBL" id="KAF2666244.1"/>
    </source>
</evidence>
<dbReference type="InterPro" id="IPR002018">
    <property type="entry name" value="CarbesteraseB"/>
</dbReference>
<protein>
    <submittedName>
        <fullName evidence="3">Alpha/beta-hydrolase</fullName>
    </submittedName>
</protein>
<dbReference type="PROSITE" id="PS00941">
    <property type="entry name" value="CARBOXYLESTERASE_B_2"/>
    <property type="match status" value="1"/>
</dbReference>
<evidence type="ECO:0000256" key="1">
    <source>
        <dbReference type="SAM" id="SignalP"/>
    </source>
</evidence>
<accession>A0A6A6U5L8</accession>
<evidence type="ECO:0000259" key="2">
    <source>
        <dbReference type="Pfam" id="PF00135"/>
    </source>
</evidence>